<organism evidence="1 2">
    <name type="scientific">Romanomermis culicivorax</name>
    <name type="common">Nematode worm</name>
    <dbReference type="NCBI Taxonomy" id="13658"/>
    <lineage>
        <taxon>Eukaryota</taxon>
        <taxon>Metazoa</taxon>
        <taxon>Ecdysozoa</taxon>
        <taxon>Nematoda</taxon>
        <taxon>Enoplea</taxon>
        <taxon>Dorylaimia</taxon>
        <taxon>Mermithida</taxon>
        <taxon>Mermithoidea</taxon>
        <taxon>Mermithidae</taxon>
        <taxon>Romanomermis</taxon>
    </lineage>
</organism>
<evidence type="ECO:0000313" key="1">
    <source>
        <dbReference type="Proteomes" id="UP000887565"/>
    </source>
</evidence>
<protein>
    <submittedName>
        <fullName evidence="2">Uncharacterized protein</fullName>
    </submittedName>
</protein>
<evidence type="ECO:0000313" key="2">
    <source>
        <dbReference type="WBParaSite" id="nRc.2.0.1.t16358-RA"/>
    </source>
</evidence>
<dbReference type="WBParaSite" id="nRc.2.0.1.t16358-RA">
    <property type="protein sequence ID" value="nRc.2.0.1.t16358-RA"/>
    <property type="gene ID" value="nRc.2.0.1.g16358"/>
</dbReference>
<dbReference type="Proteomes" id="UP000887565">
    <property type="component" value="Unplaced"/>
</dbReference>
<proteinExistence type="predicted"/>
<dbReference type="AlphaFoldDB" id="A0A915IQ84"/>
<reference evidence="2" key="1">
    <citation type="submission" date="2022-11" db="UniProtKB">
        <authorList>
            <consortium name="WormBaseParasite"/>
        </authorList>
    </citation>
    <scope>IDENTIFICATION</scope>
</reference>
<sequence>MQKHIRTKVDHKKTHDLSSEIHCMGMYYQSSVGVPQIREVVPRSAILTTDRKMWSILECSTSLFRRSGTDREQLETFSLKIHFRLERITAILLKTTDGCKGHFERRNRWKY</sequence>
<accession>A0A915IQ84</accession>
<keyword evidence="1" id="KW-1185">Reference proteome</keyword>
<name>A0A915IQ84_ROMCU</name>